<accession>A0AA38Y505</accession>
<evidence type="ECO:0000313" key="1">
    <source>
        <dbReference type="EMBL" id="KAJ9635553.1"/>
    </source>
</evidence>
<organism evidence="1 2">
    <name type="scientific">Knufia peltigerae</name>
    <dbReference type="NCBI Taxonomy" id="1002370"/>
    <lineage>
        <taxon>Eukaryota</taxon>
        <taxon>Fungi</taxon>
        <taxon>Dikarya</taxon>
        <taxon>Ascomycota</taxon>
        <taxon>Pezizomycotina</taxon>
        <taxon>Eurotiomycetes</taxon>
        <taxon>Chaetothyriomycetidae</taxon>
        <taxon>Chaetothyriales</taxon>
        <taxon>Trichomeriaceae</taxon>
        <taxon>Knufia</taxon>
    </lineage>
</organism>
<keyword evidence="2" id="KW-1185">Reference proteome</keyword>
<dbReference type="InterPro" id="IPR053178">
    <property type="entry name" value="Osmoadaptation_assoc"/>
</dbReference>
<protein>
    <submittedName>
        <fullName evidence="1">Uncharacterized protein</fullName>
    </submittedName>
</protein>
<gene>
    <name evidence="1" type="ORF">H2204_005727</name>
</gene>
<dbReference type="PANTHER" id="PTHR38111:SF11">
    <property type="entry name" value="TRANSCRIPTION FACTOR DOMAIN-CONTAINING PROTEIN-RELATED"/>
    <property type="match status" value="1"/>
</dbReference>
<dbReference type="PANTHER" id="PTHR38111">
    <property type="entry name" value="ZN(2)-C6 FUNGAL-TYPE DOMAIN-CONTAINING PROTEIN-RELATED"/>
    <property type="match status" value="1"/>
</dbReference>
<dbReference type="EMBL" id="JAPDRN010000033">
    <property type="protein sequence ID" value="KAJ9635553.1"/>
    <property type="molecule type" value="Genomic_DNA"/>
</dbReference>
<dbReference type="InterPro" id="IPR021858">
    <property type="entry name" value="Fun_TF"/>
</dbReference>
<comment type="caution">
    <text evidence="1">The sequence shown here is derived from an EMBL/GenBank/DDBJ whole genome shotgun (WGS) entry which is preliminary data.</text>
</comment>
<dbReference type="Proteomes" id="UP001172681">
    <property type="component" value="Unassembled WGS sequence"/>
</dbReference>
<dbReference type="AlphaFoldDB" id="A0AA38Y505"/>
<reference evidence="1" key="1">
    <citation type="submission" date="2022-10" db="EMBL/GenBank/DDBJ databases">
        <title>Culturing micro-colonial fungi from biological soil crusts in the Mojave desert and describing Neophaeococcomyces mojavensis, and introducing the new genera and species Taxawa tesnikishii.</title>
        <authorList>
            <person name="Kurbessoian T."/>
            <person name="Stajich J.E."/>
        </authorList>
    </citation>
    <scope>NUCLEOTIDE SEQUENCE</scope>
    <source>
        <strain evidence="1">TK_35</strain>
    </source>
</reference>
<name>A0AA38Y505_9EURO</name>
<sequence>MSPASSNAPSRRMDCFLTNPEDVLPVANERLRSKRTCTGYLRHPIIIQHKVPRHNTHARSKKAEQPIKHQIQKVQLEPKEPCYAQVSLGAQGDASPSYEKPSMISPADLQINSTPAIRQQLLQEYLHYHLPKPEIGMPPRRMWLLRLPELTYMTPALEYASMAVCLAKLGNVFNDQACIKESFKLYNRGLWHLQQALWDPELMLHDHTLTACISLASYELSECPNSSKDAYINHTKGCQALVKLRGPEAHAHGLAHQVFVHFRVQGILYALDQQRPTFLSEPAWREIPWQNEAKTAFDKAYDLLALAPEFLGKARMFGHLDLAGQLNLALSMIPQCWVIDREVSALWDSMEKSQPSPLFWPRLAQSEFGQDDADEARLFPVAFHFPNLGVAHCLLICWTVQTILWHGMKELYRLMGELELAAATFGRVEESIDPDSESGRLRTALACSGNVFDLPPLEHRAEFVAPARNIFQSVEFCMMEDTVDQGPKSLAAPLRVATEILRPYPDLKREVEFGDKAMAKIQLRSLKLLQYYTGIEI</sequence>
<dbReference type="Pfam" id="PF11951">
    <property type="entry name" value="Fungal_trans_2"/>
    <property type="match status" value="1"/>
</dbReference>
<evidence type="ECO:0000313" key="2">
    <source>
        <dbReference type="Proteomes" id="UP001172681"/>
    </source>
</evidence>
<proteinExistence type="predicted"/>